<dbReference type="GO" id="GO:0000976">
    <property type="term" value="F:transcription cis-regulatory region binding"/>
    <property type="evidence" value="ECO:0007669"/>
    <property type="project" value="TreeGrafter"/>
</dbReference>
<keyword evidence="3 7" id="KW-0862">Zinc</keyword>
<dbReference type="GO" id="GO:0045892">
    <property type="term" value="P:negative regulation of DNA-templated transcription"/>
    <property type="evidence" value="ECO:0007669"/>
    <property type="project" value="TreeGrafter"/>
</dbReference>
<protein>
    <recommendedName>
        <fullName evidence="8">Ferric uptake regulation protein</fullName>
    </recommendedName>
</protein>
<keyword evidence="8" id="KW-0963">Cytoplasm</keyword>
<comment type="subcellular location">
    <subcellularLocation>
        <location evidence="8">Cytoplasm</location>
    </subcellularLocation>
</comment>
<keyword evidence="2 8" id="KW-0678">Repressor</keyword>
<dbReference type="GO" id="GO:0008270">
    <property type="term" value="F:zinc ion binding"/>
    <property type="evidence" value="ECO:0007669"/>
    <property type="project" value="TreeGrafter"/>
</dbReference>
<comment type="cofactor">
    <cofactor evidence="7">
        <name>Zn(2+)</name>
        <dbReference type="ChEBI" id="CHEBI:29105"/>
    </cofactor>
    <text evidence="7">Binds 1 zinc ion per subunit.</text>
</comment>
<dbReference type="GO" id="GO:0005829">
    <property type="term" value="C:cytosol"/>
    <property type="evidence" value="ECO:0007669"/>
    <property type="project" value="TreeGrafter"/>
</dbReference>
<evidence type="ECO:0000256" key="1">
    <source>
        <dbReference type="ARBA" id="ARBA00007957"/>
    </source>
</evidence>
<feature type="binding site" evidence="7">
    <location>
        <position position="114"/>
    </location>
    <ligand>
        <name>Zn(2+)</name>
        <dbReference type="ChEBI" id="CHEBI:29105"/>
    </ligand>
</feature>
<dbReference type="EMBL" id="FYEH01000001">
    <property type="protein sequence ID" value="SNB55241.1"/>
    <property type="molecule type" value="Genomic_DNA"/>
</dbReference>
<feature type="binding site" evidence="7">
    <location>
        <position position="157"/>
    </location>
    <ligand>
        <name>Zn(2+)</name>
        <dbReference type="ChEBI" id="CHEBI:29105"/>
    </ligand>
</feature>
<keyword evidence="6 8" id="KW-0804">Transcription</keyword>
<keyword evidence="10" id="KW-1185">Reference proteome</keyword>
<comment type="subunit">
    <text evidence="8">Homodimer.</text>
</comment>
<gene>
    <name evidence="8" type="primary">fur</name>
    <name evidence="9" type="ORF">SAMN07250955_101468</name>
</gene>
<sequence length="164" mass="17779">MALDDPFLSASHDHDHCIETALGRAVAICAHQGARLTALRRRVLELVWSSHAPIGAYQIMEMMRGERSRVAPPTVYRALDFLADNGLIHRLDTLNAFIGCSRPGVGHKAYFLICRHCGNAVEFADTALDAAIADASHRAGFAIEVETVELRGLCAACRPLSANS</sequence>
<dbReference type="GO" id="GO:1900376">
    <property type="term" value="P:regulation of secondary metabolite biosynthetic process"/>
    <property type="evidence" value="ECO:0007669"/>
    <property type="project" value="TreeGrafter"/>
</dbReference>
<dbReference type="PANTHER" id="PTHR33202:SF6">
    <property type="entry name" value="ZINC UPTAKE REGULATION PROTEIN"/>
    <property type="match status" value="1"/>
</dbReference>
<comment type="similarity">
    <text evidence="1 8">Belongs to the Fur family.</text>
</comment>
<dbReference type="InterPro" id="IPR036388">
    <property type="entry name" value="WH-like_DNA-bd_sf"/>
</dbReference>
<feature type="binding site" evidence="7">
    <location>
        <position position="117"/>
    </location>
    <ligand>
        <name>Zn(2+)</name>
        <dbReference type="ChEBI" id="CHEBI:29105"/>
    </ligand>
</feature>
<evidence type="ECO:0000313" key="9">
    <source>
        <dbReference type="EMBL" id="SNB55241.1"/>
    </source>
</evidence>
<dbReference type="PANTHER" id="PTHR33202">
    <property type="entry name" value="ZINC UPTAKE REGULATION PROTEIN"/>
    <property type="match status" value="1"/>
</dbReference>
<dbReference type="Proteomes" id="UP000197065">
    <property type="component" value="Unassembled WGS sequence"/>
</dbReference>
<dbReference type="AlphaFoldDB" id="A0A212Q798"/>
<evidence type="ECO:0000256" key="3">
    <source>
        <dbReference type="ARBA" id="ARBA00022833"/>
    </source>
</evidence>
<evidence type="ECO:0000256" key="2">
    <source>
        <dbReference type="ARBA" id="ARBA00022491"/>
    </source>
</evidence>
<organism evidence="9 10">
    <name type="scientific">Arboricoccus pini</name>
    <dbReference type="NCBI Taxonomy" id="1963835"/>
    <lineage>
        <taxon>Bacteria</taxon>
        <taxon>Pseudomonadati</taxon>
        <taxon>Pseudomonadota</taxon>
        <taxon>Alphaproteobacteria</taxon>
        <taxon>Geminicoccales</taxon>
        <taxon>Geminicoccaceae</taxon>
        <taxon>Arboricoccus</taxon>
    </lineage>
</organism>
<reference evidence="9 10" key="1">
    <citation type="submission" date="2017-06" db="EMBL/GenBank/DDBJ databases">
        <authorList>
            <person name="Kim H.J."/>
            <person name="Triplett B.A."/>
        </authorList>
    </citation>
    <scope>NUCLEOTIDE SEQUENCE [LARGE SCALE GENOMIC DNA]</scope>
    <source>
        <strain evidence="9 10">B29T1</strain>
    </source>
</reference>
<dbReference type="Gene3D" id="1.10.10.10">
    <property type="entry name" value="Winged helix-like DNA-binding domain superfamily/Winged helix DNA-binding domain"/>
    <property type="match status" value="1"/>
</dbReference>
<feature type="binding site" evidence="7">
    <location>
        <position position="154"/>
    </location>
    <ligand>
        <name>Zn(2+)</name>
        <dbReference type="ChEBI" id="CHEBI:29105"/>
    </ligand>
</feature>
<keyword evidence="8" id="KW-0408">Iron</keyword>
<evidence type="ECO:0000256" key="8">
    <source>
        <dbReference type="RuleBase" id="RU364037"/>
    </source>
</evidence>
<evidence type="ECO:0000256" key="4">
    <source>
        <dbReference type="ARBA" id="ARBA00023015"/>
    </source>
</evidence>
<evidence type="ECO:0000256" key="6">
    <source>
        <dbReference type="ARBA" id="ARBA00023163"/>
    </source>
</evidence>
<keyword evidence="7 8" id="KW-0479">Metal-binding</keyword>
<dbReference type="Pfam" id="PF01475">
    <property type="entry name" value="FUR"/>
    <property type="match status" value="1"/>
</dbReference>
<dbReference type="GO" id="GO:0003700">
    <property type="term" value="F:DNA-binding transcription factor activity"/>
    <property type="evidence" value="ECO:0007669"/>
    <property type="project" value="UniProtKB-UniRule"/>
</dbReference>
<dbReference type="InterPro" id="IPR036390">
    <property type="entry name" value="WH_DNA-bd_sf"/>
</dbReference>
<name>A0A212Q798_9PROT</name>
<dbReference type="InterPro" id="IPR002481">
    <property type="entry name" value="FUR"/>
</dbReference>
<dbReference type="SUPFAM" id="SSF46785">
    <property type="entry name" value="Winged helix' DNA-binding domain"/>
    <property type="match status" value="1"/>
</dbReference>
<evidence type="ECO:0000256" key="5">
    <source>
        <dbReference type="ARBA" id="ARBA00023125"/>
    </source>
</evidence>
<evidence type="ECO:0000256" key="7">
    <source>
        <dbReference type="PIRSR" id="PIRSR602481-1"/>
    </source>
</evidence>
<accession>A0A212Q798</accession>
<proteinExistence type="inferred from homology"/>
<dbReference type="InterPro" id="IPR043135">
    <property type="entry name" value="Fur_C"/>
</dbReference>
<dbReference type="CDD" id="cd07153">
    <property type="entry name" value="Fur_like"/>
    <property type="match status" value="1"/>
</dbReference>
<keyword evidence="4 8" id="KW-0805">Transcription regulation</keyword>
<dbReference type="Gene3D" id="3.30.1490.190">
    <property type="match status" value="1"/>
</dbReference>
<evidence type="ECO:0000313" key="10">
    <source>
        <dbReference type="Proteomes" id="UP000197065"/>
    </source>
</evidence>
<keyword evidence="5 8" id="KW-0238">DNA-binding</keyword>